<proteinExistence type="predicted"/>
<name>A0A6M3LLR1_9ZZZZ</name>
<evidence type="ECO:0000313" key="1">
    <source>
        <dbReference type="EMBL" id="QJA96256.1"/>
    </source>
</evidence>
<sequence>MEIGKKYKVESDALNVTLSKRMTHKKTGAEYWSNIAYYSSIAGALQHLVDLEVKETGLKDLATVVTKQAELYKLIDSLKLVKGGK</sequence>
<dbReference type="EMBL" id="MT143383">
    <property type="protein sequence ID" value="QJA96256.1"/>
    <property type="molecule type" value="Genomic_DNA"/>
</dbReference>
<gene>
    <name evidence="1" type="ORF">MM415B04875_0005</name>
</gene>
<reference evidence="1" key="1">
    <citation type="submission" date="2020-03" db="EMBL/GenBank/DDBJ databases">
        <title>The deep terrestrial virosphere.</title>
        <authorList>
            <person name="Holmfeldt K."/>
            <person name="Nilsson E."/>
            <person name="Simone D."/>
            <person name="Lopez-Fernandez M."/>
            <person name="Wu X."/>
            <person name="de Brujin I."/>
            <person name="Lundin D."/>
            <person name="Andersson A."/>
            <person name="Bertilsson S."/>
            <person name="Dopson M."/>
        </authorList>
    </citation>
    <scope>NUCLEOTIDE SEQUENCE</scope>
    <source>
        <strain evidence="1">MM415B04875</strain>
    </source>
</reference>
<accession>A0A6M3LLR1</accession>
<dbReference type="AlphaFoldDB" id="A0A6M3LLR1"/>
<organism evidence="1">
    <name type="scientific">viral metagenome</name>
    <dbReference type="NCBI Taxonomy" id="1070528"/>
    <lineage>
        <taxon>unclassified sequences</taxon>
        <taxon>metagenomes</taxon>
        <taxon>organismal metagenomes</taxon>
    </lineage>
</organism>
<protein>
    <recommendedName>
        <fullName evidence="2">DUF5405 domain-containing protein</fullName>
    </recommendedName>
</protein>
<evidence type="ECO:0008006" key="2">
    <source>
        <dbReference type="Google" id="ProtNLM"/>
    </source>
</evidence>